<dbReference type="SUPFAM" id="SSF46894">
    <property type="entry name" value="C-terminal effector domain of the bipartite response regulators"/>
    <property type="match status" value="1"/>
</dbReference>
<dbReference type="InterPro" id="IPR039420">
    <property type="entry name" value="WalR-like"/>
</dbReference>
<gene>
    <name evidence="10" type="ORF">Aargi30884_22760</name>
</gene>
<dbReference type="PROSITE" id="PS50110">
    <property type="entry name" value="RESPONSE_REGULATORY"/>
    <property type="match status" value="1"/>
</dbReference>
<evidence type="ECO:0000313" key="10">
    <source>
        <dbReference type="EMBL" id="BBK23373.1"/>
    </source>
</evidence>
<dbReference type="PANTHER" id="PTHR48111:SF2">
    <property type="entry name" value="RESPONSE REGULATOR SAER"/>
    <property type="match status" value="1"/>
</dbReference>
<dbReference type="CDD" id="cd00383">
    <property type="entry name" value="trans_reg_C"/>
    <property type="match status" value="1"/>
</dbReference>
<dbReference type="Gene3D" id="1.10.10.10">
    <property type="entry name" value="Winged helix-like DNA-binding domain superfamily/Winged helix DNA-binding domain"/>
    <property type="match status" value="1"/>
</dbReference>
<dbReference type="GO" id="GO:0000976">
    <property type="term" value="F:transcription cis-regulatory region binding"/>
    <property type="evidence" value="ECO:0007669"/>
    <property type="project" value="TreeGrafter"/>
</dbReference>
<proteinExistence type="predicted"/>
<protein>
    <submittedName>
        <fullName evidence="10">DNA-binding response regulator</fullName>
    </submittedName>
</protein>
<evidence type="ECO:0000256" key="7">
    <source>
        <dbReference type="PROSITE-ProRule" id="PRU01091"/>
    </source>
</evidence>
<dbReference type="Pfam" id="PF00486">
    <property type="entry name" value="Trans_reg_C"/>
    <property type="match status" value="1"/>
</dbReference>
<accession>A0A6N4TKV9</accession>
<dbReference type="InterPro" id="IPR036388">
    <property type="entry name" value="WH-like_DNA-bd_sf"/>
</dbReference>
<dbReference type="SUPFAM" id="SSF52172">
    <property type="entry name" value="CheY-like"/>
    <property type="match status" value="1"/>
</dbReference>
<dbReference type="EMBL" id="AP019695">
    <property type="protein sequence ID" value="BBK23373.1"/>
    <property type="molecule type" value="Genomic_DNA"/>
</dbReference>
<feature type="domain" description="Response regulatory" evidence="8">
    <location>
        <begin position="13"/>
        <end position="125"/>
    </location>
</feature>
<evidence type="ECO:0000256" key="2">
    <source>
        <dbReference type="ARBA" id="ARBA00023012"/>
    </source>
</evidence>
<feature type="DNA-binding region" description="OmpR/PhoB-type" evidence="7">
    <location>
        <begin position="139"/>
        <end position="239"/>
    </location>
</feature>
<dbReference type="AlphaFoldDB" id="A0A6N4TKV9"/>
<evidence type="ECO:0000259" key="9">
    <source>
        <dbReference type="PROSITE" id="PS51755"/>
    </source>
</evidence>
<dbReference type="PANTHER" id="PTHR48111">
    <property type="entry name" value="REGULATOR OF RPOS"/>
    <property type="match status" value="1"/>
</dbReference>
<dbReference type="InterPro" id="IPR001789">
    <property type="entry name" value="Sig_transdc_resp-reg_receiver"/>
</dbReference>
<evidence type="ECO:0000256" key="6">
    <source>
        <dbReference type="PROSITE-ProRule" id="PRU00169"/>
    </source>
</evidence>
<keyword evidence="3" id="KW-0805">Transcription regulation</keyword>
<keyword evidence="2" id="KW-0902">Two-component regulatory system</keyword>
<evidence type="ECO:0000256" key="3">
    <source>
        <dbReference type="ARBA" id="ARBA00023015"/>
    </source>
</evidence>
<sequence length="239" mass="27538">MRKILDEYMTKGKILIVDDDADIRDVLRLLLEKDGYEIVEASNGEDAISLIDSSFQCMILDVMMPKKDGIATCIDIRKQYHIPILFLTAKATEYDKYIGLSMGGDDYLAKPFSSMELLARVGALVRRYTEYHEPVMQSNQEIILKDVVVDKATSRVSKDGEEIILTNIEYSILLLLLEHPNKIFSIQNIYESVWNEEYDYLMNSTVMVHIKNLRKKLGDDVKHPKYIKNIWGRGYCLAN</sequence>
<dbReference type="GO" id="GO:0032993">
    <property type="term" value="C:protein-DNA complex"/>
    <property type="evidence" value="ECO:0007669"/>
    <property type="project" value="TreeGrafter"/>
</dbReference>
<keyword evidence="5" id="KW-0804">Transcription</keyword>
<evidence type="ECO:0000256" key="1">
    <source>
        <dbReference type="ARBA" id="ARBA00022553"/>
    </source>
</evidence>
<dbReference type="Proteomes" id="UP000464754">
    <property type="component" value="Chromosome"/>
</dbReference>
<name>A0A6N4TKV9_9FIRM</name>
<dbReference type="InterPro" id="IPR011006">
    <property type="entry name" value="CheY-like_superfamily"/>
</dbReference>
<dbReference type="PROSITE" id="PS51755">
    <property type="entry name" value="OMPR_PHOB"/>
    <property type="match status" value="1"/>
</dbReference>
<feature type="modified residue" description="4-aspartylphosphate" evidence="6">
    <location>
        <position position="61"/>
    </location>
</feature>
<dbReference type="SMART" id="SM00862">
    <property type="entry name" value="Trans_reg_C"/>
    <property type="match status" value="1"/>
</dbReference>
<evidence type="ECO:0000256" key="4">
    <source>
        <dbReference type="ARBA" id="ARBA00023125"/>
    </source>
</evidence>
<keyword evidence="1 6" id="KW-0597">Phosphoprotein</keyword>
<dbReference type="SMART" id="SM00448">
    <property type="entry name" value="REC"/>
    <property type="match status" value="1"/>
</dbReference>
<dbReference type="RefSeq" id="WP_240145514.1">
    <property type="nucleotide sequence ID" value="NZ_AP019695.1"/>
</dbReference>
<dbReference type="KEGG" id="aarg:Aargi30884_22760"/>
<dbReference type="Gene3D" id="3.40.50.2300">
    <property type="match status" value="1"/>
</dbReference>
<dbReference type="InterPro" id="IPR016032">
    <property type="entry name" value="Sig_transdc_resp-reg_C-effctor"/>
</dbReference>
<dbReference type="Pfam" id="PF00072">
    <property type="entry name" value="Response_reg"/>
    <property type="match status" value="1"/>
</dbReference>
<keyword evidence="11" id="KW-1185">Reference proteome</keyword>
<keyword evidence="4 7" id="KW-0238">DNA-binding</keyword>
<dbReference type="Gene3D" id="6.10.250.690">
    <property type="match status" value="1"/>
</dbReference>
<dbReference type="GO" id="GO:0000156">
    <property type="term" value="F:phosphorelay response regulator activity"/>
    <property type="evidence" value="ECO:0007669"/>
    <property type="project" value="TreeGrafter"/>
</dbReference>
<evidence type="ECO:0000259" key="8">
    <source>
        <dbReference type="PROSITE" id="PS50110"/>
    </source>
</evidence>
<dbReference type="InterPro" id="IPR001867">
    <property type="entry name" value="OmpR/PhoB-type_DNA-bd"/>
</dbReference>
<evidence type="ECO:0000256" key="5">
    <source>
        <dbReference type="ARBA" id="ARBA00023163"/>
    </source>
</evidence>
<organism evidence="10 11">
    <name type="scientific">Amedibacterium intestinale</name>
    <dbReference type="NCBI Taxonomy" id="2583452"/>
    <lineage>
        <taxon>Bacteria</taxon>
        <taxon>Bacillati</taxon>
        <taxon>Bacillota</taxon>
        <taxon>Erysipelotrichia</taxon>
        <taxon>Erysipelotrichales</taxon>
        <taxon>Erysipelotrichaceae</taxon>
        <taxon>Amedibacterium</taxon>
    </lineage>
</organism>
<evidence type="ECO:0000313" key="11">
    <source>
        <dbReference type="Proteomes" id="UP000464754"/>
    </source>
</evidence>
<feature type="domain" description="OmpR/PhoB-type" evidence="9">
    <location>
        <begin position="139"/>
        <end position="239"/>
    </location>
</feature>
<dbReference type="GO" id="GO:0005829">
    <property type="term" value="C:cytosol"/>
    <property type="evidence" value="ECO:0007669"/>
    <property type="project" value="TreeGrafter"/>
</dbReference>
<reference evidence="11" key="1">
    <citation type="submission" date="2019-05" db="EMBL/GenBank/DDBJ databases">
        <title>Complete genome sequencing of Absiella argi strain JCM 30884.</title>
        <authorList>
            <person name="Sakamoto M."/>
            <person name="Murakami T."/>
            <person name="Mori H."/>
        </authorList>
    </citation>
    <scope>NUCLEOTIDE SEQUENCE [LARGE SCALE GENOMIC DNA]</scope>
    <source>
        <strain evidence="11">JCM 30884</strain>
    </source>
</reference>
<dbReference type="FunFam" id="1.10.10.10:FF:000018">
    <property type="entry name" value="DNA-binding response regulator ResD"/>
    <property type="match status" value="1"/>
</dbReference>
<dbReference type="FunFam" id="3.40.50.2300:FF:000001">
    <property type="entry name" value="DNA-binding response regulator PhoB"/>
    <property type="match status" value="1"/>
</dbReference>
<dbReference type="GO" id="GO:0006355">
    <property type="term" value="P:regulation of DNA-templated transcription"/>
    <property type="evidence" value="ECO:0007669"/>
    <property type="project" value="InterPro"/>
</dbReference>